<dbReference type="InterPro" id="IPR019775">
    <property type="entry name" value="WD40_repeat_CS"/>
</dbReference>
<feature type="repeat" description="WD" evidence="3">
    <location>
        <begin position="989"/>
        <end position="1028"/>
    </location>
</feature>
<dbReference type="InterPro" id="IPR015943">
    <property type="entry name" value="WD40/YVTN_repeat-like_dom_sf"/>
</dbReference>
<dbReference type="AlphaFoldDB" id="A0A210Q512"/>
<protein>
    <submittedName>
        <fullName evidence="6">F-box/WD repeat-containing protein 7</fullName>
    </submittedName>
</protein>
<dbReference type="PROSITE" id="PS50294">
    <property type="entry name" value="WD_REPEATS_REGION"/>
    <property type="match status" value="4"/>
</dbReference>
<comment type="caution">
    <text evidence="6">The sequence shown here is derived from an EMBL/GenBank/DDBJ whole genome shotgun (WGS) entry which is preliminary data.</text>
</comment>
<dbReference type="PROSITE" id="PS00678">
    <property type="entry name" value="WD_REPEATS_1"/>
    <property type="match status" value="3"/>
</dbReference>
<evidence type="ECO:0000313" key="7">
    <source>
        <dbReference type="Proteomes" id="UP000242188"/>
    </source>
</evidence>
<name>A0A210Q512_MIZYE</name>
<feature type="repeat" description="WD" evidence="3">
    <location>
        <begin position="949"/>
        <end position="978"/>
    </location>
</feature>
<dbReference type="Proteomes" id="UP000242188">
    <property type="component" value="Unassembled WGS sequence"/>
</dbReference>
<dbReference type="PROSITE" id="PS50181">
    <property type="entry name" value="FBOX"/>
    <property type="match status" value="1"/>
</dbReference>
<evidence type="ECO:0000256" key="3">
    <source>
        <dbReference type="PROSITE-ProRule" id="PRU00221"/>
    </source>
</evidence>
<dbReference type="PRINTS" id="PR00320">
    <property type="entry name" value="GPROTEINBRPT"/>
</dbReference>
<dbReference type="InterPro" id="IPR036322">
    <property type="entry name" value="WD40_repeat_dom_sf"/>
</dbReference>
<dbReference type="Gene3D" id="2.130.10.10">
    <property type="entry name" value="YVTN repeat-like/Quinoprotein amine dehydrogenase"/>
    <property type="match status" value="2"/>
</dbReference>
<dbReference type="STRING" id="6573.A0A210Q512"/>
<gene>
    <name evidence="6" type="ORF">KP79_PYT10181</name>
</gene>
<evidence type="ECO:0000256" key="1">
    <source>
        <dbReference type="ARBA" id="ARBA00022574"/>
    </source>
</evidence>
<feature type="repeat" description="WD" evidence="3">
    <location>
        <begin position="1069"/>
        <end position="1108"/>
    </location>
</feature>
<feature type="repeat" description="WD" evidence="3">
    <location>
        <begin position="1109"/>
        <end position="1148"/>
    </location>
</feature>
<dbReference type="SUPFAM" id="SSF50978">
    <property type="entry name" value="WD40 repeat-like"/>
    <property type="match status" value="1"/>
</dbReference>
<reference evidence="6 7" key="1">
    <citation type="journal article" date="2017" name="Nat. Ecol. Evol.">
        <title>Scallop genome provides insights into evolution of bilaterian karyotype and development.</title>
        <authorList>
            <person name="Wang S."/>
            <person name="Zhang J."/>
            <person name="Jiao W."/>
            <person name="Li J."/>
            <person name="Xun X."/>
            <person name="Sun Y."/>
            <person name="Guo X."/>
            <person name="Huan P."/>
            <person name="Dong B."/>
            <person name="Zhang L."/>
            <person name="Hu X."/>
            <person name="Sun X."/>
            <person name="Wang J."/>
            <person name="Zhao C."/>
            <person name="Wang Y."/>
            <person name="Wang D."/>
            <person name="Huang X."/>
            <person name="Wang R."/>
            <person name="Lv J."/>
            <person name="Li Y."/>
            <person name="Zhang Z."/>
            <person name="Liu B."/>
            <person name="Lu W."/>
            <person name="Hui Y."/>
            <person name="Liang J."/>
            <person name="Zhou Z."/>
            <person name="Hou R."/>
            <person name="Li X."/>
            <person name="Liu Y."/>
            <person name="Li H."/>
            <person name="Ning X."/>
            <person name="Lin Y."/>
            <person name="Zhao L."/>
            <person name="Xing Q."/>
            <person name="Dou J."/>
            <person name="Li Y."/>
            <person name="Mao J."/>
            <person name="Guo H."/>
            <person name="Dou H."/>
            <person name="Li T."/>
            <person name="Mu C."/>
            <person name="Jiang W."/>
            <person name="Fu Q."/>
            <person name="Fu X."/>
            <person name="Miao Y."/>
            <person name="Liu J."/>
            <person name="Yu Q."/>
            <person name="Li R."/>
            <person name="Liao H."/>
            <person name="Li X."/>
            <person name="Kong Y."/>
            <person name="Jiang Z."/>
            <person name="Chourrout D."/>
            <person name="Li R."/>
            <person name="Bao Z."/>
        </authorList>
    </citation>
    <scope>NUCLEOTIDE SEQUENCE [LARGE SCALE GENOMIC DNA]</scope>
    <source>
        <strain evidence="6 7">PY_sf001</strain>
    </source>
</reference>
<dbReference type="InterPro" id="IPR001680">
    <property type="entry name" value="WD40_rpt"/>
</dbReference>
<evidence type="ECO:0000256" key="2">
    <source>
        <dbReference type="ARBA" id="ARBA00022737"/>
    </source>
</evidence>
<dbReference type="InterPro" id="IPR020472">
    <property type="entry name" value="WD40_PAC1"/>
</dbReference>
<dbReference type="Pfam" id="PF00400">
    <property type="entry name" value="WD40"/>
    <property type="match status" value="7"/>
</dbReference>
<dbReference type="InterPro" id="IPR001810">
    <property type="entry name" value="F-box_dom"/>
</dbReference>
<dbReference type="InterPro" id="IPR053299">
    <property type="entry name" value="ASTRA_WD_repeat"/>
</dbReference>
<keyword evidence="2" id="KW-0677">Repeat</keyword>
<keyword evidence="7" id="KW-1185">Reference proteome</keyword>
<proteinExistence type="predicted"/>
<dbReference type="Pfam" id="PF12937">
    <property type="entry name" value="F-box-like"/>
    <property type="match status" value="1"/>
</dbReference>
<feature type="compositionally biased region" description="Polar residues" evidence="4">
    <location>
        <begin position="168"/>
        <end position="188"/>
    </location>
</feature>
<evidence type="ECO:0000259" key="5">
    <source>
        <dbReference type="PROSITE" id="PS50181"/>
    </source>
</evidence>
<dbReference type="SUPFAM" id="SSF81383">
    <property type="entry name" value="F-box domain"/>
    <property type="match status" value="1"/>
</dbReference>
<dbReference type="OrthoDB" id="190105at2759"/>
<evidence type="ECO:0000313" key="6">
    <source>
        <dbReference type="EMBL" id="OWF43832.1"/>
    </source>
</evidence>
<feature type="repeat" description="WD" evidence="3">
    <location>
        <begin position="869"/>
        <end position="908"/>
    </location>
</feature>
<feature type="region of interest" description="Disordered" evidence="4">
    <location>
        <begin position="589"/>
        <end position="612"/>
    </location>
</feature>
<dbReference type="PROSITE" id="PS50082">
    <property type="entry name" value="WD_REPEATS_2"/>
    <property type="match status" value="6"/>
</dbReference>
<evidence type="ECO:0000256" key="4">
    <source>
        <dbReference type="SAM" id="MobiDB-lite"/>
    </source>
</evidence>
<accession>A0A210Q512</accession>
<dbReference type="PANTHER" id="PTHR44156">
    <property type="entry name" value="SUPERNUMERARY LIMBS, ISOFORM B-RELATED"/>
    <property type="match status" value="1"/>
</dbReference>
<dbReference type="SMART" id="SM00320">
    <property type="entry name" value="WD40"/>
    <property type="match status" value="7"/>
</dbReference>
<feature type="domain" description="F-box" evidence="5">
    <location>
        <begin position="493"/>
        <end position="539"/>
    </location>
</feature>
<sequence>MPASIVPIVRTRDYSLKPVTGLRYGNFEGVVHLPPLAQGPRVGMQNFCLINNQQIYRKVTDWFQAWRPWQQCVLLCGIADRCTVRQLDMLATSLEPVKHRDFTTAHLLRYPSTSFRKLKSRQGKDNSRETLNDTLSDASDFYSEDLSELGTPEYQTLSPLKLYNDTESASSNDGITNYTPSLSPSVESDTAPKRQWGRYARLEVVHEHAVFNNPLKPPPVLPDVADYADKLSTAILDSVMGDLRKQRVAEEKMIKINRQKAKSKTMIPFQGGFSFPKGRKAQSMPNLNLSDVSKSFPQPAKVKSQIDKKSKVKVKRMKNGGLPQVSKGKSVTLAPISRSDFLWREHTRFSDISQISKRSVSFVRHQMFGRTTVSTPDFFSVEGVERSGEMQRGVRFSADPKSAVLGSLPVPLQSMYKGYKWWPVQPHEGMQYRRPSKSDLLSNYKQQLTEIYTWLGEWEDYEKINLLNVILKISSPDALNFLMSYIKQKLRDARDINRLSDKLLLFTFSHLKPKDICLAAQVCRRWRYLCATDSLWMVKCHELGVEEGIENMEDIVVKANINKMGIDWRLAYIELRRITSVTRMAKERADAEYEAERRRRREEAETTTDSRLDLSPVMELSQSVALLQAYNTMFHVHTAETPSEFGSIPVSISQSPTPPPTEGAPGPGIEELEIKCGTMSTIKLDDQDRVVQWKKVERETSDLCSSVASEDLSQYRDYVFQSTEDQPVIRRNKLPYDWRRKQQAYSLGGPVDEDGDSLPRKDRVRSEDMQFQITRSETGVKFLTAKVTKKSPVKKRFEVQEKAYDIRTELRQASDLLGKTFPSMQLEWQKPSLDDRGSMKSMKSTMTKSSCMTGRYIGVVKSVRRVRKLQGHMNGVLCVQFDKRRLISAGLDRTVRVWDIRSGRSIHKLYGHKGGIRCLHFEENTLVTGSWDTTLIVWDLRSFEKRAIMAQHTGCVSCVTMNHEYIVSGSHDLSVRVWYRPVYQEYKVLRGHKGLINCVAFDGQNVVSGSSDMTLRLVNIHTEQCLYVFDGSQDQVLTVSIQGELILSGDLQGRVYFWNKMSGESEAAIQAHDKPIYRVNYHQGRFITASGDGTIREWDMMTMTSVRLLQGHQGPVRDARVSDDRIVSCSDDGTIRVWDLYDSRKQNGGGYTGNG</sequence>
<feature type="region of interest" description="Disordered" evidence="4">
    <location>
        <begin position="291"/>
        <end position="310"/>
    </location>
</feature>
<dbReference type="InterPro" id="IPR036047">
    <property type="entry name" value="F-box-like_dom_sf"/>
</dbReference>
<organism evidence="6 7">
    <name type="scientific">Mizuhopecten yessoensis</name>
    <name type="common">Japanese scallop</name>
    <name type="synonym">Patinopecten yessoensis</name>
    <dbReference type="NCBI Taxonomy" id="6573"/>
    <lineage>
        <taxon>Eukaryota</taxon>
        <taxon>Metazoa</taxon>
        <taxon>Spiralia</taxon>
        <taxon>Lophotrochozoa</taxon>
        <taxon>Mollusca</taxon>
        <taxon>Bivalvia</taxon>
        <taxon>Autobranchia</taxon>
        <taxon>Pteriomorphia</taxon>
        <taxon>Pectinida</taxon>
        <taxon>Pectinoidea</taxon>
        <taxon>Pectinidae</taxon>
        <taxon>Mizuhopecten</taxon>
    </lineage>
</organism>
<dbReference type="Gene3D" id="1.20.1280.50">
    <property type="match status" value="1"/>
</dbReference>
<keyword evidence="1 3" id="KW-0853">WD repeat</keyword>
<dbReference type="CDD" id="cd00200">
    <property type="entry name" value="WD40"/>
    <property type="match status" value="1"/>
</dbReference>
<feature type="repeat" description="WD" evidence="3">
    <location>
        <begin position="909"/>
        <end position="948"/>
    </location>
</feature>
<feature type="region of interest" description="Disordered" evidence="4">
    <location>
        <begin position="168"/>
        <end position="190"/>
    </location>
</feature>
<dbReference type="EMBL" id="NEDP02004994">
    <property type="protein sequence ID" value="OWF43832.1"/>
    <property type="molecule type" value="Genomic_DNA"/>
</dbReference>